<organism evidence="2 3">
    <name type="scientific">Aeromonas caviae</name>
    <name type="common">Aeromonas punctata</name>
    <dbReference type="NCBI Taxonomy" id="648"/>
    <lineage>
        <taxon>Bacteria</taxon>
        <taxon>Pseudomonadati</taxon>
        <taxon>Pseudomonadota</taxon>
        <taxon>Gammaproteobacteria</taxon>
        <taxon>Aeromonadales</taxon>
        <taxon>Aeromonadaceae</taxon>
        <taxon>Aeromonas</taxon>
    </lineage>
</organism>
<dbReference type="Proteomes" id="UP001160758">
    <property type="component" value="Unassembled WGS sequence"/>
</dbReference>
<dbReference type="AlphaFoldDB" id="A0AA42VCK5"/>
<dbReference type="NCBIfam" id="TIGR02809">
    <property type="entry name" value="phasin_3"/>
    <property type="match status" value="1"/>
</dbReference>
<reference evidence="2" key="1">
    <citation type="submission" date="2022-09" db="EMBL/GenBank/DDBJ databases">
        <title>Intensive care unit water sources are persistently colonized with multi-drug resistant bacteria and are the site of extensive horizontal gene transfer of antibiotic resistance genes.</title>
        <authorList>
            <person name="Diorio-Toth L."/>
        </authorList>
    </citation>
    <scope>NUCLEOTIDE SEQUENCE</scope>
    <source>
        <strain evidence="2">GD03796</strain>
    </source>
</reference>
<evidence type="ECO:0000259" key="1">
    <source>
        <dbReference type="Pfam" id="PF09361"/>
    </source>
</evidence>
<accession>A0AA42VCK5</accession>
<evidence type="ECO:0000313" key="2">
    <source>
        <dbReference type="EMBL" id="MDH1898297.1"/>
    </source>
</evidence>
<name>A0AA42VCK5_AERCA</name>
<comment type="caution">
    <text evidence="2">The sequence shown here is derived from an EMBL/GenBank/DDBJ whole genome shotgun (WGS) entry which is preliminary data.</text>
</comment>
<dbReference type="InterPro" id="IPR014176">
    <property type="entry name" value="Phasin_subfam-3"/>
</dbReference>
<dbReference type="Pfam" id="PF09361">
    <property type="entry name" value="Phasin_2"/>
    <property type="match status" value="1"/>
</dbReference>
<gene>
    <name evidence="2" type="ORF">N5I07_12115</name>
</gene>
<proteinExistence type="predicted"/>
<dbReference type="InterPro" id="IPR018968">
    <property type="entry name" value="Phasin"/>
</dbReference>
<protein>
    <submittedName>
        <fullName evidence="2">Phasin family protein</fullName>
    </submittedName>
</protein>
<sequence length="117" mass="12734">MMNMDVIKSFTEQMQGFAAPLTRYNQLLASNIEQLTRLQLVSANAYAELGLNQLQAVGKVQDAQSLAALGTVQLESASQLSRQMLDDIQKLSTLGQQFKEELDALTADGIKKSTGKA</sequence>
<evidence type="ECO:0000313" key="3">
    <source>
        <dbReference type="Proteomes" id="UP001160758"/>
    </source>
</evidence>
<feature type="domain" description="Phasin" evidence="1">
    <location>
        <begin position="9"/>
        <end position="106"/>
    </location>
</feature>
<dbReference type="EMBL" id="JAOCFT010000001">
    <property type="protein sequence ID" value="MDH1898297.1"/>
    <property type="molecule type" value="Genomic_DNA"/>
</dbReference>